<sequence length="1148" mass="133463">MDQYLSPILYETNRRLSGSGFISLFSTFFIIVQIIISCYYLLLPDSEISSFLDVFIQFFYLGYSPKSFSNYLRLIVICSNTFTFITTMIFVIHYQMHRKIQTWWLYILRFWHGSLFNITIIPNFVLFFSSFSYYGKTNESLTILWIVLHFVGILIVFSNIEYTSIILKMNPFLSPSFFNVWRPKVIFVVLFSLSIPSMLMPLTDIFHNWAKFWPHIAYLFVCFPIVNSLNQKPFFSLFLNSFAVSLPVFITTCTIIAILKEYLNIPSLLYVFIPLSIFIISHIIYFFIIKKKQNYIIQFLSNDDSFLEKRKDQYFSDENISYNDSFFFLQTGIQNGCYLVLTFCYNDYLLLKYRSNSDLMILLAWISAIFPSTTGELNKYLAYSKKLCNLSFSNRAFLHQLQRIYFLRESDSSDESIEDLEMISLLTNETISYSTTFWSIAANNTDELNSSIFTGIAYATKTAQVKWSEILEKYPNNYIFAQEYSRYLIDAECKFNEGTNWLIKSNIMEKTQKSFVDNMFKSFLHTFPFYLKDGIVNTSGKLLPGTANIILEKLDIFEISDSLSDFYATSSDSSIESLTKGEANKILPKGEIRLTMEKALNTVGIPISTKLRFAAIFRLVFTFGYAIGITIWIIFSYGSNKILFKDILLLSNVIDDFERMSINLASLFFSSYSQKYEKENQDYLIYNDSNKALIDLSNFMDQLYSNNDKEDLILFNRIFSSSLVDTVECSILDTLKPVYKEMGSTPDFQLRGFIYETLILMVNSDVEKQHWLFDTNFCNSYHGNYGNQKTILNLFTYLSPSWKGIFNGGFKAMTSDIIKNRTSSLLSSSPVSLFGVYTTNNTKKIASQSDKSDSFSGLSLLELTLSEIFAKRTTNQEDTFDFQIMQEIDQSFAFNFFRSFSPIAIGCISLPALILMASAIIHVKESFCNYLIRVSNEEMKKASKFLIAKESKGPVPTARMNTHSYRNLSWIWNMIMAIIVIVLFIVQSFYGLVNYNDHLIITQHTIFSILQRSLIYELARDTLYSVFFYQLENEGFHTSEGHINNSPISSYDVNFKQVEYDLKIYETLELLMEEGYDDHLIPRINNYNDKIDEFKENEKCTLASKFYQCLSFNRLLSYFKNQIKEIHHSPQLFSIESDEILYLIDIVN</sequence>
<feature type="transmembrane region" description="Helical" evidence="1">
    <location>
        <begin position="212"/>
        <end position="230"/>
    </location>
</feature>
<dbReference type="VEuPathDB" id="TrichDB:TRFO_23296"/>
<feature type="transmembrane region" description="Helical" evidence="1">
    <location>
        <begin position="21"/>
        <end position="42"/>
    </location>
</feature>
<dbReference type="RefSeq" id="XP_068361360.1">
    <property type="nucleotide sequence ID" value="XM_068503069.1"/>
</dbReference>
<gene>
    <name evidence="2" type="ORF">TRFO_23296</name>
</gene>
<dbReference type="EMBL" id="MLAK01000673">
    <property type="protein sequence ID" value="OHT08224.1"/>
    <property type="molecule type" value="Genomic_DNA"/>
</dbReference>
<evidence type="ECO:0000313" key="2">
    <source>
        <dbReference type="EMBL" id="OHT08224.1"/>
    </source>
</evidence>
<keyword evidence="1" id="KW-0812">Transmembrane</keyword>
<protein>
    <submittedName>
        <fullName evidence="2">Uncharacterized protein</fullName>
    </submittedName>
</protein>
<comment type="caution">
    <text evidence="2">The sequence shown here is derived from an EMBL/GenBank/DDBJ whole genome shotgun (WGS) entry which is preliminary data.</text>
</comment>
<feature type="transmembrane region" description="Helical" evidence="1">
    <location>
        <begin position="265"/>
        <end position="288"/>
    </location>
</feature>
<dbReference type="Proteomes" id="UP000179807">
    <property type="component" value="Unassembled WGS sequence"/>
</dbReference>
<feature type="transmembrane region" description="Helical" evidence="1">
    <location>
        <begin position="900"/>
        <end position="923"/>
    </location>
</feature>
<keyword evidence="3" id="KW-1185">Reference proteome</keyword>
<feature type="transmembrane region" description="Helical" evidence="1">
    <location>
        <begin position="181"/>
        <end position="200"/>
    </location>
</feature>
<feature type="transmembrane region" description="Helical" evidence="1">
    <location>
        <begin position="141"/>
        <end position="160"/>
    </location>
</feature>
<reference evidence="2" key="1">
    <citation type="submission" date="2016-10" db="EMBL/GenBank/DDBJ databases">
        <authorList>
            <person name="Benchimol M."/>
            <person name="Almeida L.G."/>
            <person name="Vasconcelos A.T."/>
            <person name="Perreira-Neves A."/>
            <person name="Rosa I.A."/>
            <person name="Tasca T."/>
            <person name="Bogo M.R."/>
            <person name="de Souza W."/>
        </authorList>
    </citation>
    <scope>NUCLEOTIDE SEQUENCE [LARGE SCALE GENOMIC DNA]</scope>
    <source>
        <strain evidence="2">K</strain>
    </source>
</reference>
<feature type="transmembrane region" description="Helical" evidence="1">
    <location>
        <begin position="615"/>
        <end position="635"/>
    </location>
</feature>
<feature type="transmembrane region" description="Helical" evidence="1">
    <location>
        <begin position="71"/>
        <end position="94"/>
    </location>
</feature>
<dbReference type="GeneID" id="94837773"/>
<dbReference type="AlphaFoldDB" id="A0A1J4KBF0"/>
<feature type="transmembrane region" description="Helical" evidence="1">
    <location>
        <begin position="115"/>
        <end position="135"/>
    </location>
</feature>
<keyword evidence="1" id="KW-1133">Transmembrane helix</keyword>
<proteinExistence type="predicted"/>
<feature type="transmembrane region" description="Helical" evidence="1">
    <location>
        <begin position="970"/>
        <end position="993"/>
    </location>
</feature>
<name>A0A1J4KBF0_9EUKA</name>
<accession>A0A1J4KBF0</accession>
<evidence type="ECO:0000256" key="1">
    <source>
        <dbReference type="SAM" id="Phobius"/>
    </source>
</evidence>
<evidence type="ECO:0000313" key="3">
    <source>
        <dbReference type="Proteomes" id="UP000179807"/>
    </source>
</evidence>
<feature type="transmembrane region" description="Helical" evidence="1">
    <location>
        <begin position="237"/>
        <end position="259"/>
    </location>
</feature>
<organism evidence="2 3">
    <name type="scientific">Tritrichomonas foetus</name>
    <dbReference type="NCBI Taxonomy" id="1144522"/>
    <lineage>
        <taxon>Eukaryota</taxon>
        <taxon>Metamonada</taxon>
        <taxon>Parabasalia</taxon>
        <taxon>Tritrichomonadida</taxon>
        <taxon>Tritrichomonadidae</taxon>
        <taxon>Tritrichomonas</taxon>
    </lineage>
</organism>
<keyword evidence="1" id="KW-0472">Membrane</keyword>